<name>A0ACC2ID40_9PLEO</name>
<dbReference type="EMBL" id="JAPHNI010000278">
    <property type="protein sequence ID" value="KAJ8113064.1"/>
    <property type="molecule type" value="Genomic_DNA"/>
</dbReference>
<reference evidence="1" key="1">
    <citation type="submission" date="2022-11" db="EMBL/GenBank/DDBJ databases">
        <title>Genome Sequence of Boeremia exigua.</title>
        <authorList>
            <person name="Buettner E."/>
        </authorList>
    </citation>
    <scope>NUCLEOTIDE SEQUENCE</scope>
    <source>
        <strain evidence="1">CU02</strain>
    </source>
</reference>
<sequence>MGIRTRNDRKKQAFLGFFFAATAMSKAIPASKAFQHNAYTTRSDAEAFPYRDASLPVDERVNDLIQRMTLEEKAGQLFQSILNLPANGSSELVNTTVLALEGNFQTHFNLAGTVDSPRVAAEWYNNVQQAALNTRLGIPVTMSSDPRHSYTDALGSQILATSFSQWPQSLGLAALRDTEVVRRFADIARQEYLAIGLRSALHPQIDLATEPRWARIGGTMGEDANLTAELVVAYIEGFTGETFGNQSVTTVTKHFPGSGPVQGGEDSHFTYGKNATYPGNNFEHHLIPFKAAIAAGARQIMPYYSRPVGTKYEEVASGMNKGIVTDLLRNELGFEGIVVTDWGLITDAIIRGQDMPARAWGAENLTEIERAEKILNAGADQFGGEQRFDLIFQLVGNGTITEDRIDISVRRLLREKFLLGLFENPFVDAEAADALVGTPEFVAAGKDTQRKSFTLLTNNDTVLPLKHNKSVKFYTEGLNKTLLADREITTVDTPEEADIAIIRLQAPYEPRSGGFEANYHAGSLEYNATERARQAAIYSTVPTIVDMFLDRPAAIPEIAEQAKALIANYGAAGDALLDVLFGVDGYKPQGKLPFDLPRSMAAVEASREDVPFDTENPVFRFGHGLSYEDDDC</sequence>
<gene>
    <name evidence="1" type="ORF">OPT61_g4726</name>
</gene>
<comment type="caution">
    <text evidence="1">The sequence shown here is derived from an EMBL/GenBank/DDBJ whole genome shotgun (WGS) entry which is preliminary data.</text>
</comment>
<keyword evidence="2" id="KW-1185">Reference proteome</keyword>
<protein>
    <submittedName>
        <fullName evidence="1">Uncharacterized protein</fullName>
    </submittedName>
</protein>
<dbReference type="Proteomes" id="UP001153331">
    <property type="component" value="Unassembled WGS sequence"/>
</dbReference>
<evidence type="ECO:0000313" key="1">
    <source>
        <dbReference type="EMBL" id="KAJ8113064.1"/>
    </source>
</evidence>
<proteinExistence type="predicted"/>
<evidence type="ECO:0000313" key="2">
    <source>
        <dbReference type="Proteomes" id="UP001153331"/>
    </source>
</evidence>
<organism evidence="1 2">
    <name type="scientific">Boeremia exigua</name>
    <dbReference type="NCBI Taxonomy" id="749465"/>
    <lineage>
        <taxon>Eukaryota</taxon>
        <taxon>Fungi</taxon>
        <taxon>Dikarya</taxon>
        <taxon>Ascomycota</taxon>
        <taxon>Pezizomycotina</taxon>
        <taxon>Dothideomycetes</taxon>
        <taxon>Pleosporomycetidae</taxon>
        <taxon>Pleosporales</taxon>
        <taxon>Pleosporineae</taxon>
        <taxon>Didymellaceae</taxon>
        <taxon>Boeremia</taxon>
    </lineage>
</organism>
<accession>A0ACC2ID40</accession>